<name>A0A512M4T8_9BACT</name>
<sequence length="147" mass="16657">MKTYVRKSLILVLHFALLAHTEVHSGEKREIVFTDVLDAPKIVGIELPARPFVESAFAIREIVSAHLAHVERPGGLTIAKNLRVVLATLREGEQSVAKSPMSIRGYLQEFADKWNVVILIHDDTIMVVEPYDRDRFQHQVVVLPQKK</sequence>
<dbReference type="EMBL" id="BKAG01000003">
    <property type="protein sequence ID" value="GEP41371.1"/>
    <property type="molecule type" value="Genomic_DNA"/>
</dbReference>
<organism evidence="1 2">
    <name type="scientific">Brevifollis gellanilyticus</name>
    <dbReference type="NCBI Taxonomy" id="748831"/>
    <lineage>
        <taxon>Bacteria</taxon>
        <taxon>Pseudomonadati</taxon>
        <taxon>Verrucomicrobiota</taxon>
        <taxon>Verrucomicrobiia</taxon>
        <taxon>Verrucomicrobiales</taxon>
        <taxon>Verrucomicrobiaceae</taxon>
    </lineage>
</organism>
<dbReference type="RefSeq" id="WP_146848833.1">
    <property type="nucleotide sequence ID" value="NZ_BKAG01000003.1"/>
</dbReference>
<gene>
    <name evidence="1" type="ORF">BGE01nite_06620</name>
</gene>
<comment type="caution">
    <text evidence="1">The sequence shown here is derived from an EMBL/GenBank/DDBJ whole genome shotgun (WGS) entry which is preliminary data.</text>
</comment>
<proteinExistence type="predicted"/>
<keyword evidence="2" id="KW-1185">Reference proteome</keyword>
<evidence type="ECO:0000313" key="1">
    <source>
        <dbReference type="EMBL" id="GEP41371.1"/>
    </source>
</evidence>
<dbReference type="AlphaFoldDB" id="A0A512M4T8"/>
<protein>
    <submittedName>
        <fullName evidence="1">Uncharacterized protein</fullName>
    </submittedName>
</protein>
<accession>A0A512M4T8</accession>
<dbReference type="Proteomes" id="UP000321577">
    <property type="component" value="Unassembled WGS sequence"/>
</dbReference>
<reference evidence="1 2" key="1">
    <citation type="submission" date="2019-07" db="EMBL/GenBank/DDBJ databases">
        <title>Whole genome shotgun sequence of Brevifollis gellanilyticus NBRC 108608.</title>
        <authorList>
            <person name="Hosoyama A."/>
            <person name="Uohara A."/>
            <person name="Ohji S."/>
            <person name="Ichikawa N."/>
        </authorList>
    </citation>
    <scope>NUCLEOTIDE SEQUENCE [LARGE SCALE GENOMIC DNA]</scope>
    <source>
        <strain evidence="1 2">NBRC 108608</strain>
    </source>
</reference>
<evidence type="ECO:0000313" key="2">
    <source>
        <dbReference type="Proteomes" id="UP000321577"/>
    </source>
</evidence>